<dbReference type="Proteomes" id="UP000002255">
    <property type="component" value="Chromosome"/>
</dbReference>
<protein>
    <submittedName>
        <fullName evidence="8">Binding-protein-dependent transport systems inner membrane component</fullName>
    </submittedName>
</protein>
<evidence type="ECO:0000256" key="2">
    <source>
        <dbReference type="ARBA" id="ARBA00022692"/>
    </source>
</evidence>
<comment type="subcellular location">
    <subcellularLocation>
        <location evidence="5">Cell membrane</location>
        <topology evidence="5">Multi-pass membrane protein</topology>
    </subcellularLocation>
    <subcellularLocation>
        <location evidence="1">Membrane</location>
        <topology evidence="1">Multi-pass membrane protein</topology>
    </subcellularLocation>
</comment>
<reference evidence="9" key="1">
    <citation type="submission" date="2009-11" db="EMBL/GenBank/DDBJ databases">
        <title>The complete chromosome of Xylanimonas cellulosilytica DSM 15894.</title>
        <authorList>
            <consortium name="US DOE Joint Genome Institute (JGI-PGF)"/>
            <person name="Lucas S."/>
            <person name="Copeland A."/>
            <person name="Lapidus A."/>
            <person name="Glavina del Rio T."/>
            <person name="Dalin E."/>
            <person name="Tice H."/>
            <person name="Bruce D."/>
            <person name="Goodwin L."/>
            <person name="Pitluck S."/>
            <person name="Kyrpides N."/>
            <person name="Mavromatis K."/>
            <person name="Ivanova N."/>
            <person name="Mikhailova N."/>
            <person name="Foster B."/>
            <person name="Clum A."/>
            <person name="Brettin T."/>
            <person name="Detter J.C."/>
            <person name="Han C."/>
            <person name="Larimer F."/>
            <person name="Land M."/>
            <person name="Hauser L."/>
            <person name="Markowitz V."/>
            <person name="Cheng J.F."/>
            <person name="Hugenholtz P."/>
            <person name="Woyke T."/>
            <person name="Wu D."/>
            <person name="Gehrich-Schroeter G."/>
            <person name="Schneider S."/>
            <person name="Pukall S.R."/>
            <person name="Klenk H.P."/>
            <person name="Eisen J.A."/>
        </authorList>
    </citation>
    <scope>NUCLEOTIDE SEQUENCE [LARGE SCALE GENOMIC DNA]</scope>
    <source>
        <strain evidence="9">DSM 15894 / CECT 5975 / LMG 20990 / XIL07</strain>
    </source>
</reference>
<feature type="transmembrane region" description="Helical" evidence="5">
    <location>
        <begin position="246"/>
        <end position="265"/>
    </location>
</feature>
<evidence type="ECO:0000256" key="1">
    <source>
        <dbReference type="ARBA" id="ARBA00004141"/>
    </source>
</evidence>
<dbReference type="AlphaFoldDB" id="D1BYD8"/>
<dbReference type="HOGENOM" id="CLU_016047_0_3_11"/>
<evidence type="ECO:0000313" key="8">
    <source>
        <dbReference type="EMBL" id="ACZ31810.1"/>
    </source>
</evidence>
<evidence type="ECO:0000256" key="4">
    <source>
        <dbReference type="ARBA" id="ARBA00023136"/>
    </source>
</evidence>
<reference evidence="8 9" key="2">
    <citation type="journal article" date="2010" name="Stand. Genomic Sci.">
        <title>Complete genome sequence of Xylanimonas cellulosilytica type strain (XIL07).</title>
        <authorList>
            <person name="Foster B."/>
            <person name="Pukall R."/>
            <person name="Abt B."/>
            <person name="Nolan M."/>
            <person name="Glavina Del Rio T."/>
            <person name="Chen F."/>
            <person name="Lucas S."/>
            <person name="Tice H."/>
            <person name="Pitluck S."/>
            <person name="Cheng J.-F."/>
            <person name="Chertkov O."/>
            <person name="Brettin T."/>
            <person name="Han C."/>
            <person name="Detter J.C."/>
            <person name="Bruce D."/>
            <person name="Goodwin L."/>
            <person name="Ivanova N."/>
            <person name="Mavromatis K."/>
            <person name="Pati A."/>
            <person name="Mikhailova N."/>
            <person name="Chen A."/>
            <person name="Palaniappan K."/>
            <person name="Land M."/>
            <person name="Hauser L."/>
            <person name="Chang Y.-J."/>
            <person name="Jeffries C.D."/>
            <person name="Chain P."/>
            <person name="Rohde M."/>
            <person name="Goeker M."/>
            <person name="Bristow J."/>
            <person name="Eisen J.A."/>
            <person name="Markowitz V."/>
            <person name="Hugenholtz P."/>
            <person name="Kyrpides N.C."/>
            <person name="Klenk H.-P."/>
            <person name="Lapidus A."/>
        </authorList>
    </citation>
    <scope>NUCLEOTIDE SEQUENCE [LARGE SCALE GENOMIC DNA]</scope>
    <source>
        <strain evidence="9">DSM 15894 / CECT 5975 / LMG 20990 / XIL07</strain>
    </source>
</reference>
<dbReference type="GO" id="GO:0055085">
    <property type="term" value="P:transmembrane transport"/>
    <property type="evidence" value="ECO:0007669"/>
    <property type="project" value="InterPro"/>
</dbReference>
<dbReference type="CDD" id="cd06261">
    <property type="entry name" value="TM_PBP2"/>
    <property type="match status" value="1"/>
</dbReference>
<comment type="similarity">
    <text evidence="5">Belongs to the binding-protein-dependent transport system permease family.</text>
</comment>
<dbReference type="Pfam" id="PF00528">
    <property type="entry name" value="BPD_transp_1"/>
    <property type="match status" value="1"/>
</dbReference>
<feature type="transmembrane region" description="Helical" evidence="5">
    <location>
        <begin position="122"/>
        <end position="142"/>
    </location>
</feature>
<keyword evidence="5" id="KW-0813">Transport</keyword>
<evidence type="ECO:0000256" key="6">
    <source>
        <dbReference type="SAM" id="MobiDB-lite"/>
    </source>
</evidence>
<feature type="transmembrane region" description="Helical" evidence="5">
    <location>
        <begin position="200"/>
        <end position="225"/>
    </location>
</feature>
<feature type="transmembrane region" description="Helical" evidence="5">
    <location>
        <begin position="154"/>
        <end position="174"/>
    </location>
</feature>
<organism evidence="8 9">
    <name type="scientific">Xylanimonas cellulosilytica (strain DSM 15894 / JCM 12276 / CECT 5975 / KCTC 9989 / LMG 20990 / NBRC 107835 / XIL07)</name>
    <dbReference type="NCBI Taxonomy" id="446471"/>
    <lineage>
        <taxon>Bacteria</taxon>
        <taxon>Bacillati</taxon>
        <taxon>Actinomycetota</taxon>
        <taxon>Actinomycetes</taxon>
        <taxon>Micrococcales</taxon>
        <taxon>Promicromonosporaceae</taxon>
        <taxon>Xylanimonas</taxon>
    </lineage>
</organism>
<keyword evidence="4 5" id="KW-0472">Membrane</keyword>
<dbReference type="GO" id="GO:0005886">
    <property type="term" value="C:plasma membrane"/>
    <property type="evidence" value="ECO:0007669"/>
    <property type="project" value="UniProtKB-SubCell"/>
</dbReference>
<dbReference type="PANTHER" id="PTHR43759">
    <property type="entry name" value="TREHALOSE TRANSPORT SYSTEM PERMEASE PROTEIN SUGA"/>
    <property type="match status" value="1"/>
</dbReference>
<dbReference type="InterPro" id="IPR052730">
    <property type="entry name" value="Sugar_ABC_transporter"/>
</dbReference>
<evidence type="ECO:0000256" key="3">
    <source>
        <dbReference type="ARBA" id="ARBA00022989"/>
    </source>
</evidence>
<sequence length="355" mass="38563">MRRCGTPHRRTVPAPTRGLRVATPTLTSGSAIGTAVRRASSRAQAESRLAMWLVSPTVLVIGIVVAWPTLVAARQSLFGAPGFNAETGFFETTEPFVGLGNYAAIFTDAGTRFWTAFWNTTFFTVTTVLIETVLGVAMALIMHKAFKGRAFLRASILVPWAIPTAVSALMWRWIFNVDGIANAILPGTVLWSAEGFQAKLAIIIADTWKTAPFVGLLVLAGLQVIPDEVYEAAKIDGANAWRRFRTMTLPLVKPALLIAVLFRMLDALRMFDLPYILIGPRKSSVETLSMLVHDEASNLRFGSASAYALVLFVYVFAIAFAFVGVLGADVMGDSGGRTRRRRRAPAVPPSTEKVS</sequence>
<evidence type="ECO:0000256" key="5">
    <source>
        <dbReference type="RuleBase" id="RU363032"/>
    </source>
</evidence>
<dbReference type="Gene3D" id="1.10.3720.10">
    <property type="entry name" value="MetI-like"/>
    <property type="match status" value="1"/>
</dbReference>
<feature type="domain" description="ABC transmembrane type-1" evidence="7">
    <location>
        <begin position="117"/>
        <end position="322"/>
    </location>
</feature>
<dbReference type="PROSITE" id="PS50928">
    <property type="entry name" value="ABC_TM1"/>
    <property type="match status" value="1"/>
</dbReference>
<keyword evidence="2 5" id="KW-0812">Transmembrane</keyword>
<dbReference type="eggNOG" id="COG1175">
    <property type="taxonomic scope" value="Bacteria"/>
</dbReference>
<evidence type="ECO:0000259" key="7">
    <source>
        <dbReference type="PROSITE" id="PS50928"/>
    </source>
</evidence>
<dbReference type="KEGG" id="xce:Xcel_2796"/>
<dbReference type="EMBL" id="CP001821">
    <property type="protein sequence ID" value="ACZ31810.1"/>
    <property type="molecule type" value="Genomic_DNA"/>
</dbReference>
<dbReference type="PANTHER" id="PTHR43759:SF1">
    <property type="entry name" value="GLUCOSE IMPORT SYSTEM PERMEASE PROTEIN GLCT"/>
    <property type="match status" value="1"/>
</dbReference>
<feature type="transmembrane region" description="Helical" evidence="5">
    <location>
        <begin position="49"/>
        <end position="70"/>
    </location>
</feature>
<proteinExistence type="inferred from homology"/>
<keyword evidence="9" id="KW-1185">Reference proteome</keyword>
<dbReference type="STRING" id="446471.Xcel_2796"/>
<dbReference type="InterPro" id="IPR035906">
    <property type="entry name" value="MetI-like_sf"/>
</dbReference>
<dbReference type="SUPFAM" id="SSF161098">
    <property type="entry name" value="MetI-like"/>
    <property type="match status" value="1"/>
</dbReference>
<evidence type="ECO:0000313" key="9">
    <source>
        <dbReference type="Proteomes" id="UP000002255"/>
    </source>
</evidence>
<feature type="transmembrane region" description="Helical" evidence="5">
    <location>
        <begin position="306"/>
        <end position="332"/>
    </location>
</feature>
<accession>D1BYD8</accession>
<dbReference type="InterPro" id="IPR000515">
    <property type="entry name" value="MetI-like"/>
</dbReference>
<keyword evidence="3 5" id="KW-1133">Transmembrane helix</keyword>
<feature type="region of interest" description="Disordered" evidence="6">
    <location>
        <begin position="334"/>
        <end position="355"/>
    </location>
</feature>
<name>D1BYD8_XYLCX</name>
<gene>
    <name evidence="8" type="ordered locus">Xcel_2796</name>
</gene>